<evidence type="ECO:0000313" key="9">
    <source>
        <dbReference type="EMBL" id="CAB3767481.1"/>
    </source>
</evidence>
<dbReference type="AlphaFoldDB" id="A0A6J5EPX2"/>
<keyword evidence="9" id="KW-0560">Oxidoreductase</keyword>
<dbReference type="Gene3D" id="3.50.50.60">
    <property type="entry name" value="FAD/NAD(P)-binding domain"/>
    <property type="match status" value="1"/>
</dbReference>
<dbReference type="EC" id="1.1.-.-" evidence="9"/>
<dbReference type="EMBL" id="CADIKF010000051">
    <property type="protein sequence ID" value="CAB3767481.1"/>
    <property type="molecule type" value="Genomic_DNA"/>
</dbReference>
<feature type="domain" description="Glucose-methanol-choline oxidoreductase N-terminal" evidence="7">
    <location>
        <begin position="155"/>
        <end position="178"/>
    </location>
</feature>
<keyword evidence="4 5" id="KW-0274">FAD</keyword>
<evidence type="ECO:0000256" key="6">
    <source>
        <dbReference type="RuleBase" id="RU003968"/>
    </source>
</evidence>
<dbReference type="Gene3D" id="3.30.560.10">
    <property type="entry name" value="Glucose Oxidase, domain 3"/>
    <property type="match status" value="1"/>
</dbReference>
<proteinExistence type="inferred from homology"/>
<feature type="binding site" evidence="5">
    <location>
        <begin position="509"/>
        <end position="510"/>
    </location>
    <ligand>
        <name>FAD</name>
        <dbReference type="ChEBI" id="CHEBI:57692"/>
    </ligand>
</feature>
<organism evidence="9 10">
    <name type="scientific">Paraburkholderia solisilvae</name>
    <dbReference type="NCBI Taxonomy" id="624376"/>
    <lineage>
        <taxon>Bacteria</taxon>
        <taxon>Pseudomonadati</taxon>
        <taxon>Pseudomonadota</taxon>
        <taxon>Betaproteobacteria</taxon>
        <taxon>Burkholderiales</taxon>
        <taxon>Burkholderiaceae</taxon>
        <taxon>Paraburkholderia</taxon>
    </lineage>
</organism>
<dbReference type="PROSITE" id="PS00623">
    <property type="entry name" value="GMC_OXRED_1"/>
    <property type="match status" value="1"/>
</dbReference>
<feature type="domain" description="Glucose-methanol-choline oxidoreductase N-terminal" evidence="8">
    <location>
        <begin position="325"/>
        <end position="339"/>
    </location>
</feature>
<evidence type="ECO:0000256" key="4">
    <source>
        <dbReference type="ARBA" id="ARBA00022827"/>
    </source>
</evidence>
<dbReference type="PANTHER" id="PTHR11552">
    <property type="entry name" value="GLUCOSE-METHANOL-CHOLINE GMC OXIDOREDUCTASE"/>
    <property type="match status" value="1"/>
</dbReference>
<evidence type="ECO:0000256" key="5">
    <source>
        <dbReference type="PIRSR" id="PIRSR000137-2"/>
    </source>
</evidence>
<keyword evidence="3 6" id="KW-0285">Flavoprotein</keyword>
<dbReference type="InterPro" id="IPR036188">
    <property type="entry name" value="FAD/NAD-bd_sf"/>
</dbReference>
<evidence type="ECO:0000259" key="8">
    <source>
        <dbReference type="PROSITE" id="PS00624"/>
    </source>
</evidence>
<accession>A0A6J5EPX2</accession>
<dbReference type="Pfam" id="PF05199">
    <property type="entry name" value="GMC_oxred_C"/>
    <property type="match status" value="1"/>
</dbReference>
<gene>
    <name evidence="9" type="ORF">LMG29739_05083</name>
</gene>
<dbReference type="GO" id="GO:0050660">
    <property type="term" value="F:flavin adenine dinucleotide binding"/>
    <property type="evidence" value="ECO:0007669"/>
    <property type="project" value="InterPro"/>
</dbReference>
<evidence type="ECO:0000256" key="1">
    <source>
        <dbReference type="ARBA" id="ARBA00001974"/>
    </source>
</evidence>
<evidence type="ECO:0000313" key="10">
    <source>
        <dbReference type="Proteomes" id="UP000494329"/>
    </source>
</evidence>
<feature type="binding site" evidence="5">
    <location>
        <position position="157"/>
    </location>
    <ligand>
        <name>FAD</name>
        <dbReference type="ChEBI" id="CHEBI:57692"/>
    </ligand>
</feature>
<dbReference type="InterPro" id="IPR012132">
    <property type="entry name" value="GMC_OxRdtase"/>
</dbReference>
<evidence type="ECO:0000256" key="3">
    <source>
        <dbReference type="ARBA" id="ARBA00022630"/>
    </source>
</evidence>
<dbReference type="InterPro" id="IPR007867">
    <property type="entry name" value="GMC_OxRtase_C"/>
</dbReference>
<dbReference type="InterPro" id="IPR000172">
    <property type="entry name" value="GMC_OxRdtase_N"/>
</dbReference>
<reference evidence="9 10" key="1">
    <citation type="submission" date="2020-04" db="EMBL/GenBank/DDBJ databases">
        <authorList>
            <person name="De Canck E."/>
        </authorList>
    </citation>
    <scope>NUCLEOTIDE SEQUENCE [LARGE SCALE GENOMIC DNA]</scope>
    <source>
        <strain evidence="9 10">LMG 29739</strain>
    </source>
</reference>
<dbReference type="GO" id="GO:0016614">
    <property type="term" value="F:oxidoreductase activity, acting on CH-OH group of donors"/>
    <property type="evidence" value="ECO:0007669"/>
    <property type="project" value="InterPro"/>
</dbReference>
<keyword evidence="10" id="KW-1185">Reference proteome</keyword>
<dbReference type="Proteomes" id="UP000494329">
    <property type="component" value="Unassembled WGS sequence"/>
</dbReference>
<dbReference type="SUPFAM" id="SSF51905">
    <property type="entry name" value="FAD/NAD(P)-binding domain"/>
    <property type="match status" value="1"/>
</dbReference>
<evidence type="ECO:0000256" key="2">
    <source>
        <dbReference type="ARBA" id="ARBA00010790"/>
    </source>
</evidence>
<dbReference type="PROSITE" id="PS00624">
    <property type="entry name" value="GMC_OXRED_2"/>
    <property type="match status" value="1"/>
</dbReference>
<feature type="binding site" evidence="5">
    <location>
        <position position="508"/>
    </location>
    <ligand>
        <name>substrate</name>
    </ligand>
</feature>
<comment type="cofactor">
    <cofactor evidence="1 5">
        <name>FAD</name>
        <dbReference type="ChEBI" id="CHEBI:57692"/>
    </cofactor>
</comment>
<dbReference type="PANTHER" id="PTHR11552:SF147">
    <property type="entry name" value="CHOLINE DEHYDROGENASE, MITOCHONDRIAL"/>
    <property type="match status" value="1"/>
</dbReference>
<dbReference type="Pfam" id="PF00732">
    <property type="entry name" value="GMC_oxred_N"/>
    <property type="match status" value="1"/>
</dbReference>
<dbReference type="SUPFAM" id="SSF54373">
    <property type="entry name" value="FAD-linked reductases, C-terminal domain"/>
    <property type="match status" value="1"/>
</dbReference>
<comment type="similarity">
    <text evidence="2 6">Belongs to the GMC oxidoreductase family.</text>
</comment>
<sequence length="572" mass="60969">MPHAVTFHAFTTSLNAGVEGFHRSRRRNGHSAAIYAPPPGKFATAIESTVKTCSPWRSRMILTTASASASASAPVDTYDHIVIGAGPSGCVLAARLSEQSGRRVLLLEEGGAGIERTSIEDPDLWRTNLATDIDWQYSTTPQPKLDGRRIIWNRGKVLGGSSTINAMAWVWGQQADFDGWAAAGNVGWDFASLEPEFQRIETSLPQRGRGTSGPMPLYSIPSDEPLVKAFLASCEAAGHDVLANACAPVRMGAGTNELNITNGARFSAVHAYLLPAMQRKNLTVLTNSAALELVFDGLRCVGVRCNVNGTYRMFRSSEDVALCAGAIESPRLLALSGIGNATDLRRLGIDVVADLPGVGLNLQDHCVVRAYSTTHTPQPRSRLDAHLYLNSKGTSPIPDIEVALLRGATTGVLASDPASSYALLACLLRPRSRGEIALRSSDNRVPLDINPNYLSEAADVDALCEATRIAADLGNSSPFAPWRKGDETAAPSTKREIEAYMRRSATTYWHPAGTCAMGTGVCAVVDPMLSVRGVSNLRIADASIMPTIPTGNTLAPTLVVAERAARLILAQS</sequence>
<name>A0A6J5EPX2_9BURK</name>
<dbReference type="PIRSF" id="PIRSF000137">
    <property type="entry name" value="Alcohol_oxidase"/>
    <property type="match status" value="1"/>
</dbReference>
<protein>
    <submittedName>
        <fullName evidence="9">Putative GMC-type oxidoreductase</fullName>
        <ecNumber evidence="9">1.1.-.-</ecNumber>
    </submittedName>
</protein>
<evidence type="ECO:0000259" key="7">
    <source>
        <dbReference type="PROSITE" id="PS00623"/>
    </source>
</evidence>